<reference evidence="1" key="1">
    <citation type="submission" date="2023-03" db="EMBL/GenBank/DDBJ databases">
        <title>Massive genome expansion in bonnet fungi (Mycena s.s.) driven by repeated elements and novel gene families across ecological guilds.</title>
        <authorList>
            <consortium name="Lawrence Berkeley National Laboratory"/>
            <person name="Harder C.B."/>
            <person name="Miyauchi S."/>
            <person name="Viragh M."/>
            <person name="Kuo A."/>
            <person name="Thoen E."/>
            <person name="Andreopoulos B."/>
            <person name="Lu D."/>
            <person name="Skrede I."/>
            <person name="Drula E."/>
            <person name="Henrissat B."/>
            <person name="Morin E."/>
            <person name="Kohler A."/>
            <person name="Barry K."/>
            <person name="LaButti K."/>
            <person name="Morin E."/>
            <person name="Salamov A."/>
            <person name="Lipzen A."/>
            <person name="Mereny Z."/>
            <person name="Hegedus B."/>
            <person name="Baldrian P."/>
            <person name="Stursova M."/>
            <person name="Weitz H."/>
            <person name="Taylor A."/>
            <person name="Grigoriev I.V."/>
            <person name="Nagy L.G."/>
            <person name="Martin F."/>
            <person name="Kauserud H."/>
        </authorList>
    </citation>
    <scope>NUCLEOTIDE SEQUENCE</scope>
    <source>
        <strain evidence="1">CBHHK002</strain>
    </source>
</reference>
<dbReference type="Gene3D" id="3.30.70.330">
    <property type="match status" value="2"/>
</dbReference>
<proteinExistence type="predicted"/>
<keyword evidence="2" id="KW-1185">Reference proteome</keyword>
<dbReference type="SUPFAM" id="SSF54928">
    <property type="entry name" value="RNA-binding domain, RBD"/>
    <property type="match status" value="2"/>
</dbReference>
<dbReference type="GO" id="GO:0003676">
    <property type="term" value="F:nucleic acid binding"/>
    <property type="evidence" value="ECO:0007669"/>
    <property type="project" value="InterPro"/>
</dbReference>
<sequence length="401" mass="44772">MDAAVNWVNRVLQPTRPGEPHPTNVWVANVPADARINEFLDLVLTGPLFRVRTKYLGDTRLISLTFFESKTAVAFYREMTENEVVLRGNRLKFQWGRRTHQLQGAEPGSRIGTRAIFIHDVHQLGTKAEFQARLEQYGPIDRVLFHNYGKSAFVDFLAVQYAARAAQSLRDDGVKVGFTDDRCFSSGRIYAAAIKNRVRQVTISDIPPGTSVAELCDCIRGGALERIIFVPQRRVAFVHFIEHSAAVAFWRHAFYRGIALKGQPLGAWLKADKPHLARLVKHIAARVAEGASRCLRIVGLPYLMPSAIQRDFERFGPVERVELIDSASLTADRNDTGNGSALVAFLDIEHAMAAAWLICKQPGYQHAQIEFVPDHCAAPLSGAQRTAQTLQILLNLARKAR</sequence>
<evidence type="ECO:0000313" key="1">
    <source>
        <dbReference type="EMBL" id="KAJ7367836.1"/>
    </source>
</evidence>
<dbReference type="InterPro" id="IPR012677">
    <property type="entry name" value="Nucleotide-bd_a/b_plait_sf"/>
</dbReference>
<dbReference type="InterPro" id="IPR035979">
    <property type="entry name" value="RBD_domain_sf"/>
</dbReference>
<dbReference type="EMBL" id="JARIHO010000001">
    <property type="protein sequence ID" value="KAJ7367836.1"/>
    <property type="molecule type" value="Genomic_DNA"/>
</dbReference>
<comment type="caution">
    <text evidence="1">The sequence shown here is derived from an EMBL/GenBank/DDBJ whole genome shotgun (WGS) entry which is preliminary data.</text>
</comment>
<evidence type="ECO:0008006" key="3">
    <source>
        <dbReference type="Google" id="ProtNLM"/>
    </source>
</evidence>
<name>A0AAD7ATJ2_9AGAR</name>
<dbReference type="AlphaFoldDB" id="A0AAD7ATJ2"/>
<evidence type="ECO:0000313" key="2">
    <source>
        <dbReference type="Proteomes" id="UP001218218"/>
    </source>
</evidence>
<organism evidence="1 2">
    <name type="scientific">Mycena albidolilacea</name>
    <dbReference type="NCBI Taxonomy" id="1033008"/>
    <lineage>
        <taxon>Eukaryota</taxon>
        <taxon>Fungi</taxon>
        <taxon>Dikarya</taxon>
        <taxon>Basidiomycota</taxon>
        <taxon>Agaricomycotina</taxon>
        <taxon>Agaricomycetes</taxon>
        <taxon>Agaricomycetidae</taxon>
        <taxon>Agaricales</taxon>
        <taxon>Marasmiineae</taxon>
        <taxon>Mycenaceae</taxon>
        <taxon>Mycena</taxon>
    </lineage>
</organism>
<gene>
    <name evidence="1" type="ORF">DFH08DRAFT_980679</name>
</gene>
<accession>A0AAD7ATJ2</accession>
<dbReference type="CDD" id="cd00590">
    <property type="entry name" value="RRM_SF"/>
    <property type="match status" value="1"/>
</dbReference>
<dbReference type="Proteomes" id="UP001218218">
    <property type="component" value="Unassembled WGS sequence"/>
</dbReference>
<protein>
    <recommendedName>
        <fullName evidence="3">RRM domain-containing protein</fullName>
    </recommendedName>
</protein>